<dbReference type="PANTHER" id="PTHR43798">
    <property type="entry name" value="MONOACYLGLYCEROL LIPASE"/>
    <property type="match status" value="1"/>
</dbReference>
<dbReference type="GO" id="GO:0016787">
    <property type="term" value="F:hydrolase activity"/>
    <property type="evidence" value="ECO:0007669"/>
    <property type="project" value="UniProtKB-KW"/>
</dbReference>
<dbReference type="Pfam" id="PF12697">
    <property type="entry name" value="Abhydrolase_6"/>
    <property type="match status" value="1"/>
</dbReference>
<proteinExistence type="predicted"/>
<dbReference type="Proteomes" id="UP000598775">
    <property type="component" value="Unassembled WGS sequence"/>
</dbReference>
<keyword evidence="1 3" id="KW-0378">Hydrolase</keyword>
<evidence type="ECO:0000256" key="1">
    <source>
        <dbReference type="ARBA" id="ARBA00022801"/>
    </source>
</evidence>
<dbReference type="InterPro" id="IPR050266">
    <property type="entry name" value="AB_hydrolase_sf"/>
</dbReference>
<gene>
    <name evidence="3" type="ORF">GCM10011399_36490</name>
</gene>
<dbReference type="PRINTS" id="PR00111">
    <property type="entry name" value="ABHYDROLASE"/>
</dbReference>
<evidence type="ECO:0000259" key="2">
    <source>
        <dbReference type="Pfam" id="PF12697"/>
    </source>
</evidence>
<dbReference type="InterPro" id="IPR029058">
    <property type="entry name" value="AB_hydrolase_fold"/>
</dbReference>
<sequence>MTTSTSLTISTSFGDVPLTIDERGTGRPIVILHGGGGPNSVAAFADLLAEETGTRVIVPVHPGFGGTPRPESLTSVENLAELYAGLLDALELDDTTVIGNSMGGWIAAELALRHSPRVGRVSLVDSVGIEVEGHPVAADLAPTQLAEFSWYDPSKAPSLDPSALPPAAREIFAANRASLALYGKRMVDPTLLGRLPGIDVPTLVLWGEADRIGDVDYGRAFAAAIPDARFELLLHTGHVPQMETPEVLLDALREFVAA</sequence>
<dbReference type="EMBL" id="BMGP01000007">
    <property type="protein sequence ID" value="GGF40423.1"/>
    <property type="molecule type" value="Genomic_DNA"/>
</dbReference>
<dbReference type="AlphaFoldDB" id="A0A917F0L5"/>
<name>A0A917F0L5_9MICO</name>
<dbReference type="Gene3D" id="3.40.50.1820">
    <property type="entry name" value="alpha/beta hydrolase"/>
    <property type="match status" value="1"/>
</dbReference>
<protein>
    <submittedName>
        <fullName evidence="3">Alpha/beta hydrolase</fullName>
    </submittedName>
</protein>
<comment type="caution">
    <text evidence="3">The sequence shown here is derived from an EMBL/GenBank/DDBJ whole genome shotgun (WGS) entry which is preliminary data.</text>
</comment>
<accession>A0A917F0L5</accession>
<dbReference type="InterPro" id="IPR000073">
    <property type="entry name" value="AB_hydrolase_1"/>
</dbReference>
<dbReference type="PANTHER" id="PTHR43798:SF31">
    <property type="entry name" value="AB HYDROLASE SUPERFAMILY PROTEIN YCLE"/>
    <property type="match status" value="1"/>
</dbReference>
<dbReference type="SUPFAM" id="SSF53474">
    <property type="entry name" value="alpha/beta-Hydrolases"/>
    <property type="match status" value="1"/>
</dbReference>
<organism evidence="3 4">
    <name type="scientific">Subtercola lobariae</name>
    <dbReference type="NCBI Taxonomy" id="1588641"/>
    <lineage>
        <taxon>Bacteria</taxon>
        <taxon>Bacillati</taxon>
        <taxon>Actinomycetota</taxon>
        <taxon>Actinomycetes</taxon>
        <taxon>Micrococcales</taxon>
        <taxon>Microbacteriaceae</taxon>
        <taxon>Subtercola</taxon>
    </lineage>
</organism>
<evidence type="ECO:0000313" key="3">
    <source>
        <dbReference type="EMBL" id="GGF40423.1"/>
    </source>
</evidence>
<evidence type="ECO:0000313" key="4">
    <source>
        <dbReference type="Proteomes" id="UP000598775"/>
    </source>
</evidence>
<feature type="domain" description="AB hydrolase-1" evidence="2">
    <location>
        <begin position="29"/>
        <end position="251"/>
    </location>
</feature>
<keyword evidence="4" id="KW-1185">Reference proteome</keyword>
<reference evidence="3 4" key="1">
    <citation type="journal article" date="2014" name="Int. J. Syst. Evol. Microbiol.">
        <title>Complete genome sequence of Corynebacterium casei LMG S-19264T (=DSM 44701T), isolated from a smear-ripened cheese.</title>
        <authorList>
            <consortium name="US DOE Joint Genome Institute (JGI-PGF)"/>
            <person name="Walter F."/>
            <person name="Albersmeier A."/>
            <person name="Kalinowski J."/>
            <person name="Ruckert C."/>
        </authorList>
    </citation>
    <scope>NUCLEOTIDE SEQUENCE [LARGE SCALE GENOMIC DNA]</scope>
    <source>
        <strain evidence="3 4">CGMCC 1.12976</strain>
    </source>
</reference>
<dbReference type="RefSeq" id="WP_188680946.1">
    <property type="nucleotide sequence ID" value="NZ_BMGP01000007.1"/>
</dbReference>
<dbReference type="GO" id="GO:0016020">
    <property type="term" value="C:membrane"/>
    <property type="evidence" value="ECO:0007669"/>
    <property type="project" value="TreeGrafter"/>
</dbReference>